<dbReference type="Proteomes" id="UP000278886">
    <property type="component" value="Chromosome"/>
</dbReference>
<dbReference type="Pfam" id="PF11377">
    <property type="entry name" value="DUF3180"/>
    <property type="match status" value="1"/>
</dbReference>
<reference evidence="3" key="1">
    <citation type="submission" date="2018-09" db="EMBL/GenBank/DDBJ databases">
        <title>Genome sequencing of strain 2DFWR-13.</title>
        <authorList>
            <person name="Heo J."/>
            <person name="Kim S.-J."/>
            <person name="Kwon S.-W."/>
        </authorList>
    </citation>
    <scope>NUCLEOTIDE SEQUENCE [LARGE SCALE GENOMIC DNA]</scope>
    <source>
        <strain evidence="3">2DFWR-13</strain>
    </source>
</reference>
<gene>
    <name evidence="2" type="ORF">D7I47_04965</name>
</gene>
<keyword evidence="1" id="KW-0812">Transmembrane</keyword>
<dbReference type="OrthoDB" id="5125751at2"/>
<name>A0A387BGN2_9MICO</name>
<protein>
    <submittedName>
        <fullName evidence="2">DUF3180 domain-containing protein</fullName>
    </submittedName>
</protein>
<dbReference type="InterPro" id="IPR021517">
    <property type="entry name" value="DUF3180"/>
</dbReference>
<feature type="transmembrane region" description="Helical" evidence="1">
    <location>
        <begin position="118"/>
        <end position="139"/>
    </location>
</feature>
<dbReference type="RefSeq" id="WP_120762019.1">
    <property type="nucleotide sequence ID" value="NZ_CP032630.1"/>
</dbReference>
<feature type="transmembrane region" description="Helical" evidence="1">
    <location>
        <begin position="38"/>
        <end position="59"/>
    </location>
</feature>
<sequence length="159" mass="16001">MTRTRPGLLVVLVLASAIGAVLLQLGLASVGLSKIVPQVTLSVTLVLIAVIVVVLALPVRRATRGAGTDAAKRRVDPFYATRVLLIAKASAVAGALLGGAAVGLVIELLIRPVSAVGTVWAGVAMVVASVLLLTAGLVAEGWCAVPPDDEDKTSTGAHA</sequence>
<dbReference type="EMBL" id="CP032630">
    <property type="protein sequence ID" value="AYF97670.1"/>
    <property type="molecule type" value="Genomic_DNA"/>
</dbReference>
<keyword evidence="3" id="KW-1185">Reference proteome</keyword>
<accession>A0A387BGN2</accession>
<evidence type="ECO:0000313" key="2">
    <source>
        <dbReference type="EMBL" id="AYF97670.1"/>
    </source>
</evidence>
<dbReference type="AlphaFoldDB" id="A0A387BGN2"/>
<evidence type="ECO:0000313" key="3">
    <source>
        <dbReference type="Proteomes" id="UP000278886"/>
    </source>
</evidence>
<keyword evidence="1" id="KW-0472">Membrane</keyword>
<proteinExistence type="predicted"/>
<organism evidence="2 3">
    <name type="scientific">Protaetiibacter intestinalis</name>
    <dbReference type="NCBI Taxonomy" id="2419774"/>
    <lineage>
        <taxon>Bacteria</taxon>
        <taxon>Bacillati</taxon>
        <taxon>Actinomycetota</taxon>
        <taxon>Actinomycetes</taxon>
        <taxon>Micrococcales</taxon>
        <taxon>Microbacteriaceae</taxon>
        <taxon>Protaetiibacter</taxon>
    </lineage>
</organism>
<keyword evidence="1" id="KW-1133">Transmembrane helix</keyword>
<dbReference type="KEGG" id="lyd:D7I47_04965"/>
<feature type="transmembrane region" description="Helical" evidence="1">
    <location>
        <begin position="79"/>
        <end position="106"/>
    </location>
</feature>
<evidence type="ECO:0000256" key="1">
    <source>
        <dbReference type="SAM" id="Phobius"/>
    </source>
</evidence>